<dbReference type="InterPro" id="IPR023346">
    <property type="entry name" value="Lysozyme-like_dom_sf"/>
</dbReference>
<dbReference type="CDD" id="cd13401">
    <property type="entry name" value="Slt70-like"/>
    <property type="match status" value="1"/>
</dbReference>
<dbReference type="PANTHER" id="PTHR37423:SF2">
    <property type="entry name" value="MEMBRANE-BOUND LYTIC MUREIN TRANSGLYCOSYLASE C"/>
    <property type="match status" value="1"/>
</dbReference>
<evidence type="ECO:0000259" key="1">
    <source>
        <dbReference type="Pfam" id="PF01464"/>
    </source>
</evidence>
<dbReference type="EMBL" id="BLAB01000001">
    <property type="protein sequence ID" value="GER94240.1"/>
    <property type="molecule type" value="Genomic_DNA"/>
</dbReference>
<name>A0A5J4L5T2_9ZZZZ</name>
<dbReference type="Pfam" id="PF13432">
    <property type="entry name" value="TPR_16"/>
    <property type="match status" value="1"/>
</dbReference>
<dbReference type="InterPro" id="IPR011990">
    <property type="entry name" value="TPR-like_helical_dom_sf"/>
</dbReference>
<dbReference type="PANTHER" id="PTHR37423">
    <property type="entry name" value="SOLUBLE LYTIC MUREIN TRANSGLYCOSYLASE-RELATED"/>
    <property type="match status" value="1"/>
</dbReference>
<dbReference type="Pfam" id="PF13174">
    <property type="entry name" value="TPR_6"/>
    <property type="match status" value="1"/>
</dbReference>
<dbReference type="InterPro" id="IPR019734">
    <property type="entry name" value="TPR_rpt"/>
</dbReference>
<protein>
    <recommendedName>
        <fullName evidence="1">Transglycosylase SLT domain-containing protein</fullName>
    </recommendedName>
</protein>
<dbReference type="InterPro" id="IPR008258">
    <property type="entry name" value="Transglycosylase_SLT_dom_1"/>
</dbReference>
<dbReference type="SUPFAM" id="SSF48452">
    <property type="entry name" value="TPR-like"/>
    <property type="match status" value="2"/>
</dbReference>
<dbReference type="Gene3D" id="1.25.40.10">
    <property type="entry name" value="Tetratricopeptide repeat domain"/>
    <property type="match status" value="3"/>
</dbReference>
<accession>A0A5J4L5T2</accession>
<feature type="domain" description="Transglycosylase SLT" evidence="1">
    <location>
        <begin position="515"/>
        <end position="620"/>
    </location>
</feature>
<dbReference type="AlphaFoldDB" id="A0A5J4L5T2"/>
<dbReference type="Gene3D" id="1.10.530.10">
    <property type="match status" value="1"/>
</dbReference>
<reference evidence="2" key="1">
    <citation type="submission" date="2019-10" db="EMBL/GenBank/DDBJ databases">
        <title>Metagenomic sequencing of thiosulfate-disproportionating enrichment culture.</title>
        <authorList>
            <person name="Umezawa K."/>
            <person name="Kojima H."/>
            <person name="Fukui M."/>
        </authorList>
    </citation>
    <scope>NUCLEOTIDE SEQUENCE</scope>
    <source>
        <strain evidence="2">45J</strain>
    </source>
</reference>
<sequence>MSDLFLNIITKSIAAILILFPISSLAEDFSSYLLNGKNSLNKNDYENAISQLSTAYEKLPILGDYALFWRAKAYEDMGNIDKAITDLRMIKERFKDSPLIKNVRIKEIELIQKNSEDRNQKSEVRKLLEEFIKDYPSELSIKYAYASLLKENGEIEKAKKIFKEIYVLVSPLSKNALHELSNSDITAEDLIKKGENLNRARMFNETEKYMRQALQKIIEDKNQETSSIRNQILEKLAYSIFRQKRYKEAAEIYKELNNRYWRARSVFRAGDMETFESELQELIKTRDKRVASILIAYGSKQRRDGNTEKALEIFNNTLARYPSAKEDALWAKGWTYYLSGDYKNALEIFSQLHQTYGDSKYLYWKNKCLAYMGNEPSVMNYTVPHRDYYGFLSMLKNSPDKNVITRSNSDKVIHKDEIPRSAGNDRLDQSASAHYISHAYERVDILIRLGLNNEAILELKHMAKKNPDHNRIIYISSQLKKLGIYNISVNLITKIQYNEKIHDLFYPMAFQQDVEEAARKNNIDPLLIMSIMREESRFNINALSIAGAVGLMQLMPSTANKYDRHVKITLKNTNQLYEPKTNILIGSYYLKHLIKNFKSLPLAIAAYNAGEEIVREWLKKGSYNTVDEFIEDIPYDETRNYVKRVLTTYFEYMRTSRDVDIALTKKYIGDL</sequence>
<proteinExistence type="predicted"/>
<dbReference type="SUPFAM" id="SSF53955">
    <property type="entry name" value="Lysozyme-like"/>
    <property type="match status" value="1"/>
</dbReference>
<organism evidence="2">
    <name type="scientific">hot springs metagenome</name>
    <dbReference type="NCBI Taxonomy" id="433727"/>
    <lineage>
        <taxon>unclassified sequences</taxon>
        <taxon>metagenomes</taxon>
        <taxon>ecological metagenomes</taxon>
    </lineage>
</organism>
<comment type="caution">
    <text evidence="2">The sequence shown here is derived from an EMBL/GenBank/DDBJ whole genome shotgun (WGS) entry which is preliminary data.</text>
</comment>
<dbReference type="Pfam" id="PF01464">
    <property type="entry name" value="SLT"/>
    <property type="match status" value="1"/>
</dbReference>
<gene>
    <name evidence="2" type="ORF">A45J_2000</name>
</gene>
<evidence type="ECO:0000313" key="2">
    <source>
        <dbReference type="EMBL" id="GER94240.1"/>
    </source>
</evidence>